<keyword evidence="4 6" id="KW-0472">Membrane</keyword>
<dbReference type="AlphaFoldDB" id="A0A1H6FHE7"/>
<dbReference type="PANTHER" id="PTHR37422">
    <property type="entry name" value="TEICHURONIC ACID BIOSYNTHESIS PROTEIN TUAE"/>
    <property type="match status" value="1"/>
</dbReference>
<dbReference type="Proteomes" id="UP000222056">
    <property type="component" value="Unassembled WGS sequence"/>
</dbReference>
<dbReference type="STRING" id="29539.SAMN02745716_0126"/>
<dbReference type="PANTHER" id="PTHR37422:SF13">
    <property type="entry name" value="LIPOPOLYSACCHARIDE BIOSYNTHESIS PROTEIN PA4999-RELATED"/>
    <property type="match status" value="1"/>
</dbReference>
<dbReference type="InterPro" id="IPR051533">
    <property type="entry name" value="WaaL-like"/>
</dbReference>
<evidence type="ECO:0000313" key="8">
    <source>
        <dbReference type="EMBL" id="SEH10277.1"/>
    </source>
</evidence>
<gene>
    <name evidence="8" type="ORF">SAMN02745716_0126</name>
</gene>
<feature type="transmembrane region" description="Helical" evidence="6">
    <location>
        <begin position="309"/>
        <end position="327"/>
    </location>
</feature>
<dbReference type="RefSeq" id="WP_093115282.1">
    <property type="nucleotide sequence ID" value="NZ_FNWJ01000001.1"/>
</dbReference>
<dbReference type="Pfam" id="PF04932">
    <property type="entry name" value="Wzy_C"/>
    <property type="match status" value="1"/>
</dbReference>
<feature type="transmembrane region" description="Helical" evidence="6">
    <location>
        <begin position="7"/>
        <end position="27"/>
    </location>
</feature>
<keyword evidence="3 6" id="KW-1133">Transmembrane helix</keyword>
<comment type="subcellular location">
    <subcellularLocation>
        <location evidence="1">Membrane</location>
        <topology evidence="1">Multi-pass membrane protein</topology>
    </subcellularLocation>
</comment>
<feature type="transmembrane region" description="Helical" evidence="6">
    <location>
        <begin position="158"/>
        <end position="175"/>
    </location>
</feature>
<feature type="region of interest" description="Disordered" evidence="5">
    <location>
        <begin position="492"/>
        <end position="514"/>
    </location>
</feature>
<reference evidence="9" key="1">
    <citation type="submission" date="2016-10" db="EMBL/GenBank/DDBJ databases">
        <authorList>
            <person name="Varghese N."/>
            <person name="Submissions S."/>
        </authorList>
    </citation>
    <scope>NUCLEOTIDE SEQUENCE [LARGE SCALE GENOMIC DNA]</scope>
    <source>
        <strain evidence="9">ATCC 35263</strain>
    </source>
</reference>
<dbReference type="EMBL" id="FNWJ01000001">
    <property type="protein sequence ID" value="SEH10277.1"/>
    <property type="molecule type" value="Genomic_DNA"/>
</dbReference>
<feature type="transmembrane region" description="Helical" evidence="6">
    <location>
        <begin position="457"/>
        <end position="475"/>
    </location>
</feature>
<evidence type="ECO:0000256" key="1">
    <source>
        <dbReference type="ARBA" id="ARBA00004141"/>
    </source>
</evidence>
<evidence type="ECO:0000256" key="4">
    <source>
        <dbReference type="ARBA" id="ARBA00023136"/>
    </source>
</evidence>
<evidence type="ECO:0000256" key="6">
    <source>
        <dbReference type="SAM" id="Phobius"/>
    </source>
</evidence>
<dbReference type="GO" id="GO:0016874">
    <property type="term" value="F:ligase activity"/>
    <property type="evidence" value="ECO:0007669"/>
    <property type="project" value="UniProtKB-KW"/>
</dbReference>
<protein>
    <submittedName>
        <fullName evidence="8">O-antigen ligase</fullName>
    </submittedName>
</protein>
<dbReference type="InterPro" id="IPR007016">
    <property type="entry name" value="O-antigen_ligase-rel_domated"/>
</dbReference>
<feature type="transmembrane region" description="Helical" evidence="6">
    <location>
        <begin position="270"/>
        <end position="289"/>
    </location>
</feature>
<feature type="transmembrane region" description="Helical" evidence="6">
    <location>
        <begin position="33"/>
        <end position="50"/>
    </location>
</feature>
<evidence type="ECO:0000256" key="2">
    <source>
        <dbReference type="ARBA" id="ARBA00022692"/>
    </source>
</evidence>
<feature type="transmembrane region" description="Helical" evidence="6">
    <location>
        <begin position="62"/>
        <end position="85"/>
    </location>
</feature>
<sequence>MTRLAPFVAAIVAYAAAIGLAFFSGGFFDDARLVAGIVVWLTVAFVMAFGERPLPRSRTAWLAIGALAALAAWTLISLAWAPLAGRVEDDAQRLALYLGFSLLALFACSDARSRRWLEPLLLAGLVAICLEGLSERLLPSLFQLDRSQTAAGRLEQPLTYWNGMGMVAAWAWLLGARIAGDGTRSHPLRAVAAASTPLTGLALYLTFSRAGIAAAAAGAVVLLAFAPNGRQQLRALAAAVAAATLASLLANELPTVRSATPGMVGDPGDGALMLGALLALGGATALIGVSPRSTGASERLRLPVGRGVAVLAGTGLALTAAAVAVALSDVRPTAQSPVRGANPQRLGSIDTNRYTYWRVAVEMAAREPVRGEGSGSFAAVWRARDNRPDRASDAHSLYLETLAELGIVGFAALASFIGALLLGGAGALRRHPAVAVGPTALLVAWLVHAAVDWDWEMPAATLPALFAGCALLGWCPEERALSANRQLMDASYDDATSQPRSPRAVSPAATAPDR</sequence>
<dbReference type="OrthoDB" id="4577352at2"/>
<keyword evidence="2 6" id="KW-0812">Transmembrane</keyword>
<accession>A0A1H6FHE7</accession>
<keyword evidence="8" id="KW-0436">Ligase</keyword>
<dbReference type="GO" id="GO:0016020">
    <property type="term" value="C:membrane"/>
    <property type="evidence" value="ECO:0007669"/>
    <property type="project" value="UniProtKB-SubCell"/>
</dbReference>
<feature type="transmembrane region" description="Helical" evidence="6">
    <location>
        <begin position="91"/>
        <end position="108"/>
    </location>
</feature>
<name>A0A1H6FHE7_THEAL</name>
<evidence type="ECO:0000256" key="5">
    <source>
        <dbReference type="SAM" id="MobiDB-lite"/>
    </source>
</evidence>
<feature type="domain" description="O-antigen ligase-related" evidence="7">
    <location>
        <begin position="273"/>
        <end position="413"/>
    </location>
</feature>
<evidence type="ECO:0000256" key="3">
    <source>
        <dbReference type="ARBA" id="ARBA00022989"/>
    </source>
</evidence>
<feature type="transmembrane region" description="Helical" evidence="6">
    <location>
        <begin position="210"/>
        <end position="226"/>
    </location>
</feature>
<organism evidence="8 9">
    <name type="scientific">Thermoleophilum album</name>
    <dbReference type="NCBI Taxonomy" id="29539"/>
    <lineage>
        <taxon>Bacteria</taxon>
        <taxon>Bacillati</taxon>
        <taxon>Actinomycetota</taxon>
        <taxon>Thermoleophilia</taxon>
        <taxon>Thermoleophilales</taxon>
        <taxon>Thermoleophilaceae</taxon>
        <taxon>Thermoleophilum</taxon>
    </lineage>
</organism>
<proteinExistence type="predicted"/>
<keyword evidence="9" id="KW-1185">Reference proteome</keyword>
<evidence type="ECO:0000313" key="9">
    <source>
        <dbReference type="Proteomes" id="UP000222056"/>
    </source>
</evidence>
<feature type="transmembrane region" description="Helical" evidence="6">
    <location>
        <begin position="433"/>
        <end position="451"/>
    </location>
</feature>
<evidence type="ECO:0000259" key="7">
    <source>
        <dbReference type="Pfam" id="PF04932"/>
    </source>
</evidence>
<feature type="transmembrane region" description="Helical" evidence="6">
    <location>
        <begin position="233"/>
        <end position="250"/>
    </location>
</feature>
<feature type="transmembrane region" description="Helical" evidence="6">
    <location>
        <begin position="405"/>
        <end position="426"/>
    </location>
</feature>